<evidence type="ECO:0000256" key="1">
    <source>
        <dbReference type="SAM" id="MobiDB-lite"/>
    </source>
</evidence>
<protein>
    <submittedName>
        <fullName evidence="2">Uncharacterized protein</fullName>
    </submittedName>
</protein>
<proteinExistence type="predicted"/>
<organism evidence="2 3">
    <name type="scientific">Channa striata</name>
    <name type="common">Snakehead murrel</name>
    <name type="synonym">Ophicephalus striatus</name>
    <dbReference type="NCBI Taxonomy" id="64152"/>
    <lineage>
        <taxon>Eukaryota</taxon>
        <taxon>Metazoa</taxon>
        <taxon>Chordata</taxon>
        <taxon>Craniata</taxon>
        <taxon>Vertebrata</taxon>
        <taxon>Euteleostomi</taxon>
        <taxon>Actinopterygii</taxon>
        <taxon>Neopterygii</taxon>
        <taxon>Teleostei</taxon>
        <taxon>Neoteleostei</taxon>
        <taxon>Acanthomorphata</taxon>
        <taxon>Anabantaria</taxon>
        <taxon>Anabantiformes</taxon>
        <taxon>Channoidei</taxon>
        <taxon>Channidae</taxon>
        <taxon>Channa</taxon>
    </lineage>
</organism>
<accession>A0AA88MTH0</accession>
<reference evidence="2" key="1">
    <citation type="submission" date="2023-07" db="EMBL/GenBank/DDBJ databases">
        <title>Chromosome-level Genome Assembly of Striped Snakehead (Channa striata).</title>
        <authorList>
            <person name="Liu H."/>
        </authorList>
    </citation>
    <scope>NUCLEOTIDE SEQUENCE</scope>
    <source>
        <strain evidence="2">Gz</strain>
        <tissue evidence="2">Muscle</tissue>
    </source>
</reference>
<name>A0AA88MTH0_CHASR</name>
<keyword evidence="3" id="KW-1185">Reference proteome</keyword>
<sequence>MGAALTLHRVSCQEKKGHKNPTSPLLPLRGIGPKKRRTIHHDLLHPPTQAPPNPVALLVVVEWNL</sequence>
<feature type="region of interest" description="Disordered" evidence="1">
    <location>
        <begin position="12"/>
        <end position="32"/>
    </location>
</feature>
<dbReference type="EMBL" id="JAUPFM010000009">
    <property type="protein sequence ID" value="KAK2842879.1"/>
    <property type="molecule type" value="Genomic_DNA"/>
</dbReference>
<comment type="caution">
    <text evidence="2">The sequence shown here is derived from an EMBL/GenBank/DDBJ whole genome shotgun (WGS) entry which is preliminary data.</text>
</comment>
<dbReference type="AlphaFoldDB" id="A0AA88MTH0"/>
<dbReference type="Proteomes" id="UP001187415">
    <property type="component" value="Unassembled WGS sequence"/>
</dbReference>
<evidence type="ECO:0000313" key="3">
    <source>
        <dbReference type="Proteomes" id="UP001187415"/>
    </source>
</evidence>
<gene>
    <name evidence="2" type="ORF">Q5P01_013079</name>
</gene>
<evidence type="ECO:0000313" key="2">
    <source>
        <dbReference type="EMBL" id="KAK2842879.1"/>
    </source>
</evidence>